<gene>
    <name evidence="1" type="ORF">E1292_50160</name>
</gene>
<proteinExistence type="predicted"/>
<dbReference type="Proteomes" id="UP000295258">
    <property type="component" value="Unassembled WGS sequence"/>
</dbReference>
<sequence>MINRRQLVVSALLTMVAVSSCSGGDSKAAPHDLRPVVDQPPYWCEFVSQESYRRVSGDTRAYTERKDGRWRDDGGCLVEGGKNGDPVGVWWSKIDDSVKRLELTRENWAMAKPTELPADLGEGFAAYAGNDMLGGRPYYVISRFSCGDTDPWIRIDLKKVAEGRDAIKDLTELMRVAQRRYGVLHDCDPGPI</sequence>
<dbReference type="RefSeq" id="WP_132606838.1">
    <property type="nucleotide sequence ID" value="NZ_SMKO01000384.1"/>
</dbReference>
<keyword evidence="2" id="KW-1185">Reference proteome</keyword>
<accession>A0A4R4U4Q7</accession>
<organism evidence="1 2">
    <name type="scientific">Nonomuraea deserti</name>
    <dbReference type="NCBI Taxonomy" id="1848322"/>
    <lineage>
        <taxon>Bacteria</taxon>
        <taxon>Bacillati</taxon>
        <taxon>Actinomycetota</taxon>
        <taxon>Actinomycetes</taxon>
        <taxon>Streptosporangiales</taxon>
        <taxon>Streptosporangiaceae</taxon>
        <taxon>Nonomuraea</taxon>
    </lineage>
</organism>
<name>A0A4R4U4Q7_9ACTN</name>
<evidence type="ECO:0000313" key="2">
    <source>
        <dbReference type="Proteomes" id="UP000295258"/>
    </source>
</evidence>
<protein>
    <recommendedName>
        <fullName evidence="3">DUF3558 domain-containing protein</fullName>
    </recommendedName>
</protein>
<dbReference type="EMBL" id="SMKO01000384">
    <property type="protein sequence ID" value="TDC82783.1"/>
    <property type="molecule type" value="Genomic_DNA"/>
</dbReference>
<comment type="caution">
    <text evidence="1">The sequence shown here is derived from an EMBL/GenBank/DDBJ whole genome shotgun (WGS) entry which is preliminary data.</text>
</comment>
<evidence type="ECO:0000313" key="1">
    <source>
        <dbReference type="EMBL" id="TDC82783.1"/>
    </source>
</evidence>
<evidence type="ECO:0008006" key="3">
    <source>
        <dbReference type="Google" id="ProtNLM"/>
    </source>
</evidence>
<dbReference type="AlphaFoldDB" id="A0A4R4U4Q7"/>
<reference evidence="1 2" key="1">
    <citation type="submission" date="2019-03" db="EMBL/GenBank/DDBJ databases">
        <title>Draft genome sequences of novel Actinobacteria.</title>
        <authorList>
            <person name="Sahin N."/>
            <person name="Ay H."/>
            <person name="Saygin H."/>
        </authorList>
    </citation>
    <scope>NUCLEOTIDE SEQUENCE [LARGE SCALE GENOMIC DNA]</scope>
    <source>
        <strain evidence="1 2">KC310</strain>
    </source>
</reference>
<dbReference type="PROSITE" id="PS51257">
    <property type="entry name" value="PROKAR_LIPOPROTEIN"/>
    <property type="match status" value="1"/>
</dbReference>